<evidence type="ECO:0000313" key="1">
    <source>
        <dbReference type="EMBL" id="MDC0682562.1"/>
    </source>
</evidence>
<gene>
    <name evidence="1" type="ORF">POL72_32845</name>
</gene>
<keyword evidence="2" id="KW-1185">Reference proteome</keyword>
<accession>A0ABT5C7Z9</accession>
<evidence type="ECO:0008006" key="3">
    <source>
        <dbReference type="Google" id="ProtNLM"/>
    </source>
</evidence>
<name>A0ABT5C7Z9_9BACT</name>
<proteinExistence type="predicted"/>
<dbReference type="RefSeq" id="WP_272101789.1">
    <property type="nucleotide sequence ID" value="NZ_JAQNDK010000004.1"/>
</dbReference>
<sequence>MKAPERIRVFLVGEGESELGSRAGAPAYQSDKHPGVLFTLLSRVQPSGWVVGGAREWKSIRKYQARGAAHEDTHHVLGAALDAQEAGCEILAFVRDIDRDPARREAIAEGIRRVSSALSSPPDVIGGVAAPALGGWILALLGEKATEEMSPLRAQAMLAAKGMMPGDGAAMVRVAEDADLDAVPADATSLGEWLARARAVLPRRAGRGVR</sequence>
<organism evidence="1 2">
    <name type="scientific">Sorangium atrum</name>
    <dbReference type="NCBI Taxonomy" id="2995308"/>
    <lineage>
        <taxon>Bacteria</taxon>
        <taxon>Pseudomonadati</taxon>
        <taxon>Myxococcota</taxon>
        <taxon>Polyangia</taxon>
        <taxon>Polyangiales</taxon>
        <taxon>Polyangiaceae</taxon>
        <taxon>Sorangium</taxon>
    </lineage>
</organism>
<evidence type="ECO:0000313" key="2">
    <source>
        <dbReference type="Proteomes" id="UP001217485"/>
    </source>
</evidence>
<protein>
    <recommendedName>
        <fullName evidence="3">DUF4276 family protein</fullName>
    </recommendedName>
</protein>
<reference evidence="1 2" key="1">
    <citation type="submission" date="2023-01" db="EMBL/GenBank/DDBJ databases">
        <title>Minimal conservation of predation-associated metabolite biosynthetic gene clusters underscores biosynthetic potential of Myxococcota including descriptions for ten novel species: Archangium lansinium sp. nov., Myxococcus landrumus sp. nov., Nannocystis bai.</title>
        <authorList>
            <person name="Ahearne A."/>
            <person name="Stevens C."/>
            <person name="Dowd S."/>
        </authorList>
    </citation>
    <scope>NUCLEOTIDE SEQUENCE [LARGE SCALE GENOMIC DNA]</scope>
    <source>
        <strain evidence="1 2">WIWO2</strain>
    </source>
</reference>
<comment type="caution">
    <text evidence="1">The sequence shown here is derived from an EMBL/GenBank/DDBJ whole genome shotgun (WGS) entry which is preliminary data.</text>
</comment>
<dbReference type="EMBL" id="JAQNDK010000004">
    <property type="protein sequence ID" value="MDC0682562.1"/>
    <property type="molecule type" value="Genomic_DNA"/>
</dbReference>
<dbReference type="Proteomes" id="UP001217485">
    <property type="component" value="Unassembled WGS sequence"/>
</dbReference>